<dbReference type="SUPFAM" id="SSF47027">
    <property type="entry name" value="Acyl-CoA binding protein"/>
    <property type="match status" value="1"/>
</dbReference>
<dbReference type="GO" id="GO:0006979">
    <property type="term" value="P:response to oxidative stress"/>
    <property type="evidence" value="ECO:0007669"/>
    <property type="project" value="TreeGrafter"/>
</dbReference>
<keyword evidence="6" id="KW-0408">Iron</keyword>
<evidence type="ECO:0000256" key="3">
    <source>
        <dbReference type="ARBA" id="ARBA00022617"/>
    </source>
</evidence>
<dbReference type="GO" id="GO:0004392">
    <property type="term" value="F:heme oxygenase (decyclizing) activity"/>
    <property type="evidence" value="ECO:0007669"/>
    <property type="project" value="UniProtKB-EC"/>
</dbReference>
<comment type="similarity">
    <text evidence="1">Belongs to the heme oxygenase family.</text>
</comment>
<evidence type="ECO:0000256" key="5">
    <source>
        <dbReference type="ARBA" id="ARBA00023002"/>
    </source>
</evidence>
<evidence type="ECO:0000313" key="11">
    <source>
        <dbReference type="Proteomes" id="UP001165065"/>
    </source>
</evidence>
<evidence type="ECO:0000256" key="6">
    <source>
        <dbReference type="ARBA" id="ARBA00023004"/>
    </source>
</evidence>
<dbReference type="InterPro" id="IPR016053">
    <property type="entry name" value="Haem_Oase-like"/>
</dbReference>
<feature type="region of interest" description="Disordered" evidence="8">
    <location>
        <begin position="469"/>
        <end position="500"/>
    </location>
</feature>
<evidence type="ECO:0000256" key="7">
    <source>
        <dbReference type="ARBA" id="ARBA00048328"/>
    </source>
</evidence>
<evidence type="ECO:0000259" key="9">
    <source>
        <dbReference type="PROSITE" id="PS51228"/>
    </source>
</evidence>
<dbReference type="Pfam" id="PF00887">
    <property type="entry name" value="ACBP"/>
    <property type="match status" value="1"/>
</dbReference>
<dbReference type="Gene3D" id="1.20.910.10">
    <property type="entry name" value="Heme oxygenase-like"/>
    <property type="match status" value="1"/>
</dbReference>
<evidence type="ECO:0000313" key="10">
    <source>
        <dbReference type="EMBL" id="GMI45656.1"/>
    </source>
</evidence>
<dbReference type="InterPro" id="IPR000582">
    <property type="entry name" value="Acyl-CoA-binding_protein"/>
</dbReference>
<dbReference type="CDD" id="cd19165">
    <property type="entry name" value="HemeO"/>
    <property type="match status" value="1"/>
</dbReference>
<evidence type="ECO:0000256" key="8">
    <source>
        <dbReference type="SAM" id="MobiDB-lite"/>
    </source>
</evidence>
<dbReference type="InterPro" id="IPR002051">
    <property type="entry name" value="Haem_Oase"/>
</dbReference>
<proteinExistence type="inferred from homology"/>
<sequence length="544" mass="60130">MQIPNEFKDATAIAADKSFKCSDADKLKLYGYFKIVSTSSLAPTSSRPGAFSMVARAKWDAWEAAGKSIAGGPEAPVDAAKLRYLNIIRVALGGDEVKSSSFNFSDHASMLSQDSVSKCPAFREGCPFKTTLTVAEMKSLMSSIPENHVAGSGYISDSFKSMIASIHEMEKKSAPEFSISSALSQNERNEMSKTSCPFKNVVTTSGKTFSELLDLHTFDMSALGEDSNSVPLSENLKDGTKKSHREAENVSFVKNFIKGKVSRENYAILTGNLYHVYKKMEECMAKHGKAVLGEMFLPDKLNRTDRLLADWRYLTLQPEGSDIFPEPSPATRDYVKRIQDVSDNEPKSLVAHAYTRYMGDLSGGQILSKCARRALNLPKSGEGGQFYEFPAIKEGGKVFKNEYRRMLDRLKITNEEQDMIVGEANVAFVLNMRIFEELDVLSNVPNASVRPLSDALSWRTTWKEPGAEGGECPFGFTGPNPHGPSKAEKVPKGPSKEVAHDDGARCPWPFIFFHDPGQGMKDWQTWALIGMTVAFFYNRHTSAA</sequence>
<keyword evidence="4" id="KW-0479">Metal-binding</keyword>
<dbReference type="PRINTS" id="PR00088">
    <property type="entry name" value="HAEMOXYGNASE"/>
</dbReference>
<keyword evidence="5" id="KW-0560">Oxidoreductase</keyword>
<dbReference type="InterPro" id="IPR018207">
    <property type="entry name" value="Haem_oxygenase_CS"/>
</dbReference>
<dbReference type="PROSITE" id="PS51228">
    <property type="entry name" value="ACB_2"/>
    <property type="match status" value="1"/>
</dbReference>
<dbReference type="Proteomes" id="UP001165065">
    <property type="component" value="Unassembled WGS sequence"/>
</dbReference>
<dbReference type="SUPFAM" id="SSF48613">
    <property type="entry name" value="Heme oxygenase-like"/>
    <property type="match status" value="1"/>
</dbReference>
<name>A0A9W7LDE4_9STRA</name>
<feature type="compositionally biased region" description="Basic and acidic residues" evidence="8">
    <location>
        <begin position="485"/>
        <end position="500"/>
    </location>
</feature>
<dbReference type="GO" id="GO:0046872">
    <property type="term" value="F:metal ion binding"/>
    <property type="evidence" value="ECO:0007669"/>
    <property type="project" value="UniProtKB-KW"/>
</dbReference>
<dbReference type="EC" id="1.14.14.18" evidence="2"/>
<keyword evidence="3" id="KW-0349">Heme</keyword>
<dbReference type="PANTHER" id="PTHR10720">
    <property type="entry name" value="HEME OXYGENASE"/>
    <property type="match status" value="1"/>
</dbReference>
<dbReference type="Pfam" id="PF01126">
    <property type="entry name" value="Heme_oxygenase"/>
    <property type="match status" value="1"/>
</dbReference>
<reference evidence="11" key="1">
    <citation type="journal article" date="2023" name="Commun. Biol.">
        <title>Genome analysis of Parmales, the sister group of diatoms, reveals the evolutionary specialization of diatoms from phago-mixotrophs to photoautotrophs.</title>
        <authorList>
            <person name="Ban H."/>
            <person name="Sato S."/>
            <person name="Yoshikawa S."/>
            <person name="Yamada K."/>
            <person name="Nakamura Y."/>
            <person name="Ichinomiya M."/>
            <person name="Sato N."/>
            <person name="Blanc-Mathieu R."/>
            <person name="Endo H."/>
            <person name="Kuwata A."/>
            <person name="Ogata H."/>
        </authorList>
    </citation>
    <scope>NUCLEOTIDE SEQUENCE [LARGE SCALE GENOMIC DNA]</scope>
</reference>
<dbReference type="EMBL" id="BRYA01000260">
    <property type="protein sequence ID" value="GMI45656.1"/>
    <property type="molecule type" value="Genomic_DNA"/>
</dbReference>
<dbReference type="GO" id="GO:0042167">
    <property type="term" value="P:heme catabolic process"/>
    <property type="evidence" value="ECO:0007669"/>
    <property type="project" value="TreeGrafter"/>
</dbReference>
<dbReference type="PROSITE" id="PS00593">
    <property type="entry name" value="HEME_OXYGENASE"/>
    <property type="match status" value="1"/>
</dbReference>
<evidence type="ECO:0000256" key="4">
    <source>
        <dbReference type="ARBA" id="ARBA00022723"/>
    </source>
</evidence>
<comment type="catalytic activity">
    <reaction evidence="7">
        <text>heme b + 3 reduced [NADPH--hemoprotein reductase] + 3 O2 = biliverdin IXalpha + CO + Fe(2+) + 3 oxidized [NADPH--hemoprotein reductase] + 3 H2O + H(+)</text>
        <dbReference type="Rhea" id="RHEA:21764"/>
        <dbReference type="Rhea" id="RHEA-COMP:11964"/>
        <dbReference type="Rhea" id="RHEA-COMP:11965"/>
        <dbReference type="ChEBI" id="CHEBI:15377"/>
        <dbReference type="ChEBI" id="CHEBI:15378"/>
        <dbReference type="ChEBI" id="CHEBI:15379"/>
        <dbReference type="ChEBI" id="CHEBI:17245"/>
        <dbReference type="ChEBI" id="CHEBI:29033"/>
        <dbReference type="ChEBI" id="CHEBI:57618"/>
        <dbReference type="ChEBI" id="CHEBI:57991"/>
        <dbReference type="ChEBI" id="CHEBI:58210"/>
        <dbReference type="ChEBI" id="CHEBI:60344"/>
        <dbReference type="EC" id="1.14.14.18"/>
    </reaction>
</comment>
<comment type="caution">
    <text evidence="10">The sequence shown here is derived from an EMBL/GenBank/DDBJ whole genome shotgun (WGS) entry which is preliminary data.</text>
</comment>
<dbReference type="OrthoDB" id="652091at2759"/>
<dbReference type="InterPro" id="IPR014352">
    <property type="entry name" value="FERM/acyl-CoA-bd_prot_sf"/>
</dbReference>
<dbReference type="GO" id="GO:0000062">
    <property type="term" value="F:fatty-acyl-CoA binding"/>
    <property type="evidence" value="ECO:0007669"/>
    <property type="project" value="InterPro"/>
</dbReference>
<organism evidence="10 11">
    <name type="scientific">Triparma columacea</name>
    <dbReference type="NCBI Taxonomy" id="722753"/>
    <lineage>
        <taxon>Eukaryota</taxon>
        <taxon>Sar</taxon>
        <taxon>Stramenopiles</taxon>
        <taxon>Ochrophyta</taxon>
        <taxon>Bolidophyceae</taxon>
        <taxon>Parmales</taxon>
        <taxon>Triparmaceae</taxon>
        <taxon>Triparma</taxon>
    </lineage>
</organism>
<dbReference type="InterPro" id="IPR016084">
    <property type="entry name" value="Haem_Oase-like_multi-hlx"/>
</dbReference>
<accession>A0A9W7LDE4</accession>
<dbReference type="InterPro" id="IPR035984">
    <property type="entry name" value="Acyl-CoA-binding_sf"/>
</dbReference>
<gene>
    <name evidence="10" type="ORF">TrCOL_g7218</name>
</gene>
<evidence type="ECO:0000256" key="1">
    <source>
        <dbReference type="ARBA" id="ARBA00006134"/>
    </source>
</evidence>
<protein>
    <recommendedName>
        <fullName evidence="2">heme oxygenase (biliverdin-producing)</fullName>
        <ecNumber evidence="2">1.14.14.18</ecNumber>
    </recommendedName>
</protein>
<feature type="domain" description="ACB" evidence="9">
    <location>
        <begin position="3"/>
        <end position="98"/>
    </location>
</feature>
<dbReference type="PANTHER" id="PTHR10720:SF0">
    <property type="entry name" value="HEME OXYGENASE"/>
    <property type="match status" value="1"/>
</dbReference>
<evidence type="ECO:0000256" key="2">
    <source>
        <dbReference type="ARBA" id="ARBA00012360"/>
    </source>
</evidence>
<keyword evidence="11" id="KW-1185">Reference proteome</keyword>
<dbReference type="AlphaFoldDB" id="A0A9W7LDE4"/>
<dbReference type="GO" id="GO:0006788">
    <property type="term" value="P:heme oxidation"/>
    <property type="evidence" value="ECO:0007669"/>
    <property type="project" value="InterPro"/>
</dbReference>
<dbReference type="Gene3D" id="1.20.80.10">
    <property type="match status" value="1"/>
</dbReference>
<dbReference type="GO" id="GO:0020037">
    <property type="term" value="F:heme binding"/>
    <property type="evidence" value="ECO:0007669"/>
    <property type="project" value="TreeGrafter"/>
</dbReference>